<evidence type="ECO:0000256" key="1">
    <source>
        <dbReference type="ARBA" id="ARBA00008348"/>
    </source>
</evidence>
<dbReference type="CDD" id="cd00165">
    <property type="entry name" value="S4"/>
    <property type="match status" value="1"/>
</dbReference>
<evidence type="ECO:0000256" key="3">
    <source>
        <dbReference type="PROSITE-ProRule" id="PRU00182"/>
    </source>
</evidence>
<gene>
    <name evidence="5" type="ORF">JRO89_XS14G0028100</name>
</gene>
<keyword evidence="3" id="KW-0694">RNA-binding</keyword>
<dbReference type="InterPro" id="IPR042092">
    <property type="entry name" value="PsdUridine_s_RsuA/RluB/E/F_cat"/>
</dbReference>
<name>A0ABQ8H3I8_9ROSI</name>
<evidence type="ECO:0000256" key="2">
    <source>
        <dbReference type="ARBA" id="ARBA00023235"/>
    </source>
</evidence>
<evidence type="ECO:0000313" key="6">
    <source>
        <dbReference type="Proteomes" id="UP000827721"/>
    </source>
</evidence>
<dbReference type="Pfam" id="PF01479">
    <property type="entry name" value="S4"/>
    <property type="match status" value="1"/>
</dbReference>
<sequence length="600" mass="65912">MASVATTSTATLFSSVLKRPSPLPIFRSLPRITCSSSSSSLQFNILFAPPKPKQNLPLQHLQDHDPDSGGSQQLFIPWIVRGEDGNLKLQTQPPARLIHSHALADSKTPISTKKKKIQSGASKVSKLSKAARRFYNENFREQPERLSKVLAAAGVIGFDHFWLLAMGRVPEVVAVGNLNRNLCMMVLKRQMIKELMLCLLLVASRRNSEELIFEGRVTVNGSVCNTPQTRVDPTKDIIYVNGRRLPKKLPPKVYFALNKPKGYICSSGEKEVKSVLSLFDDVLKSWDKGNPGIPRPRLFTVGRLDVATTGLIIVTNDGDFAQSLSHPSSMLSKEYIAAVDGGVNKKHLIAISEGTVIDGVHCTPDSVELLPKQPNISKARLRIVVHEGRNHEVRELVKNAGLEIHSLKRLRIGGFRLPSDLGDLGFERDEENRRFEGSRAIGVGCLLKAAIDFDVLKQRRAVATKGMKMSQTMSLGKGRGISACHNLQVEKLFGCVDGFYNSVVSDIGLTLLAQGCRRLVKLELCGCEGRYNGIKAIGQCCQMLEELTLCGHKMDGGWLVALCFCGNLKMLRLQSCKGIDLSPGPRKHLGSCLAIEGLHL</sequence>
<evidence type="ECO:0000313" key="5">
    <source>
        <dbReference type="EMBL" id="KAH7547859.1"/>
    </source>
</evidence>
<dbReference type="InterPro" id="IPR036986">
    <property type="entry name" value="S4_RNA-bd_sf"/>
</dbReference>
<dbReference type="InterPro" id="IPR032675">
    <property type="entry name" value="LRR_dom_sf"/>
</dbReference>
<reference evidence="5 6" key="1">
    <citation type="submission" date="2021-02" db="EMBL/GenBank/DDBJ databases">
        <title>Plant Genome Project.</title>
        <authorList>
            <person name="Zhang R.-G."/>
        </authorList>
    </citation>
    <scope>NUCLEOTIDE SEQUENCE [LARGE SCALE GENOMIC DNA]</scope>
    <source>
        <tissue evidence="5">Leaves</tissue>
    </source>
</reference>
<proteinExistence type="inferred from homology"/>
<evidence type="ECO:0000259" key="4">
    <source>
        <dbReference type="SMART" id="SM00363"/>
    </source>
</evidence>
<comment type="similarity">
    <text evidence="1">Belongs to the pseudouridine synthase RsuA family.</text>
</comment>
<dbReference type="Gene3D" id="3.80.10.10">
    <property type="entry name" value="Ribonuclease Inhibitor"/>
    <property type="match status" value="1"/>
</dbReference>
<dbReference type="SUPFAM" id="SSF55174">
    <property type="entry name" value="Alpha-L RNA-binding motif"/>
    <property type="match status" value="1"/>
</dbReference>
<dbReference type="EMBL" id="JAFEMO010000014">
    <property type="protein sequence ID" value="KAH7547859.1"/>
    <property type="molecule type" value="Genomic_DNA"/>
</dbReference>
<organism evidence="5 6">
    <name type="scientific">Xanthoceras sorbifolium</name>
    <dbReference type="NCBI Taxonomy" id="99658"/>
    <lineage>
        <taxon>Eukaryota</taxon>
        <taxon>Viridiplantae</taxon>
        <taxon>Streptophyta</taxon>
        <taxon>Embryophyta</taxon>
        <taxon>Tracheophyta</taxon>
        <taxon>Spermatophyta</taxon>
        <taxon>Magnoliopsida</taxon>
        <taxon>eudicotyledons</taxon>
        <taxon>Gunneridae</taxon>
        <taxon>Pentapetalae</taxon>
        <taxon>rosids</taxon>
        <taxon>malvids</taxon>
        <taxon>Sapindales</taxon>
        <taxon>Sapindaceae</taxon>
        <taxon>Xanthoceroideae</taxon>
        <taxon>Xanthoceras</taxon>
    </lineage>
</organism>
<dbReference type="SMART" id="SM00363">
    <property type="entry name" value="S4"/>
    <property type="match status" value="1"/>
</dbReference>
<dbReference type="InterPro" id="IPR050343">
    <property type="entry name" value="RsuA_PseudoU_synthase"/>
</dbReference>
<dbReference type="Gene3D" id="3.30.70.580">
    <property type="entry name" value="Pseudouridine synthase I, catalytic domain, N-terminal subdomain"/>
    <property type="match status" value="1"/>
</dbReference>
<protein>
    <recommendedName>
        <fullName evidence="4">RNA-binding S4 domain-containing protein</fullName>
    </recommendedName>
</protein>
<dbReference type="Pfam" id="PF00849">
    <property type="entry name" value="PseudoU_synth_2"/>
    <property type="match status" value="1"/>
</dbReference>
<dbReference type="Gene3D" id="3.10.290.10">
    <property type="entry name" value="RNA-binding S4 domain"/>
    <property type="match status" value="1"/>
</dbReference>
<dbReference type="InterPro" id="IPR018496">
    <property type="entry name" value="PsdUridine_synth_RsuA/RluB_CS"/>
</dbReference>
<keyword evidence="6" id="KW-1185">Reference proteome</keyword>
<dbReference type="PANTHER" id="PTHR47683:SF2">
    <property type="entry name" value="RNA-BINDING S4 DOMAIN-CONTAINING PROTEIN"/>
    <property type="match status" value="1"/>
</dbReference>
<feature type="domain" description="RNA-binding S4" evidence="4">
    <location>
        <begin position="190"/>
        <end position="250"/>
    </location>
</feature>
<dbReference type="Gene3D" id="3.30.70.1560">
    <property type="entry name" value="Alpha-L RNA-binding motif"/>
    <property type="match status" value="1"/>
</dbReference>
<dbReference type="InterPro" id="IPR002942">
    <property type="entry name" value="S4_RNA-bd"/>
</dbReference>
<accession>A0ABQ8H3I8</accession>
<dbReference type="SUPFAM" id="SSF52047">
    <property type="entry name" value="RNI-like"/>
    <property type="match status" value="1"/>
</dbReference>
<dbReference type="SUPFAM" id="SSF55120">
    <property type="entry name" value="Pseudouridine synthase"/>
    <property type="match status" value="1"/>
</dbReference>
<dbReference type="PROSITE" id="PS50889">
    <property type="entry name" value="S4"/>
    <property type="match status" value="1"/>
</dbReference>
<dbReference type="InterPro" id="IPR006145">
    <property type="entry name" value="PsdUridine_synth_RsuA/RluA"/>
</dbReference>
<dbReference type="InterPro" id="IPR020094">
    <property type="entry name" value="TruA/RsuA/RluB/E/F_N"/>
</dbReference>
<comment type="caution">
    <text evidence="5">The sequence shown here is derived from an EMBL/GenBank/DDBJ whole genome shotgun (WGS) entry which is preliminary data.</text>
</comment>
<dbReference type="PANTHER" id="PTHR47683">
    <property type="entry name" value="PSEUDOURIDINE SYNTHASE FAMILY PROTEIN-RELATED"/>
    <property type="match status" value="1"/>
</dbReference>
<dbReference type="InterPro" id="IPR020103">
    <property type="entry name" value="PsdUridine_synth_cat_dom_sf"/>
</dbReference>
<dbReference type="Proteomes" id="UP000827721">
    <property type="component" value="Unassembled WGS sequence"/>
</dbReference>
<keyword evidence="2" id="KW-0413">Isomerase</keyword>
<dbReference type="PROSITE" id="PS01149">
    <property type="entry name" value="PSI_RSU"/>
    <property type="match status" value="1"/>
</dbReference>